<dbReference type="NCBIfam" id="TIGR01256">
    <property type="entry name" value="modA"/>
    <property type="match status" value="1"/>
</dbReference>
<dbReference type="PANTHER" id="PTHR30632">
    <property type="entry name" value="MOLYBDATE-BINDING PERIPLASMIC PROTEIN"/>
    <property type="match status" value="1"/>
</dbReference>
<keyword evidence="3 4" id="KW-0732">Signal</keyword>
<sequence>MWQRAKMVYSILLCSFALFFCAQSMAQPSKLTIACAANFSATMDKLVNLFQLQMSKSTEVRVVTGSSGALASQIQHGAPFDVYFSADHALPQRLKQAGLGYESIVYAKGELVLYASVQNEHLLSDWRQALSTATVAIANPKLAPYGRAALQVLQTQNVTPQRIVQGTSVLQAFQFVESGHAQFGLIAKSLLQADHLGTYISLPIEWYEPIEQHALLLTPHPSAKAFFDFVQSDAAKQLINASGYR</sequence>
<protein>
    <submittedName>
        <fullName evidence="5">Molybdate ABC transporter substrate-binding protein</fullName>
    </submittedName>
</protein>
<feature type="chain" id="PRO_5046279714" evidence="4">
    <location>
        <begin position="27"/>
        <end position="245"/>
    </location>
</feature>
<evidence type="ECO:0000256" key="3">
    <source>
        <dbReference type="ARBA" id="ARBA00022729"/>
    </source>
</evidence>
<keyword evidence="2" id="KW-0479">Metal-binding</keyword>
<accession>A0ABV7CJK9</accession>
<dbReference type="PANTHER" id="PTHR30632:SF14">
    <property type="entry name" value="TUNGSTATE_MOLYBDATE_CHROMATE-BINDING PROTEIN MODA"/>
    <property type="match status" value="1"/>
</dbReference>
<keyword evidence="6" id="KW-1185">Reference proteome</keyword>
<organism evidence="5 6">
    <name type="scientific">Pseudoalteromonas fenneropenaei</name>
    <dbReference type="NCBI Taxonomy" id="1737459"/>
    <lineage>
        <taxon>Bacteria</taxon>
        <taxon>Pseudomonadati</taxon>
        <taxon>Pseudomonadota</taxon>
        <taxon>Gammaproteobacteria</taxon>
        <taxon>Alteromonadales</taxon>
        <taxon>Pseudoalteromonadaceae</taxon>
        <taxon>Pseudoalteromonas</taxon>
    </lineage>
</organism>
<dbReference type="InterPro" id="IPR050682">
    <property type="entry name" value="ModA/WtpA"/>
</dbReference>
<dbReference type="Pfam" id="PF13531">
    <property type="entry name" value="SBP_bac_11"/>
    <property type="match status" value="1"/>
</dbReference>
<comment type="similarity">
    <text evidence="1">Belongs to the bacterial solute-binding protein ModA family.</text>
</comment>
<dbReference type="SUPFAM" id="SSF53850">
    <property type="entry name" value="Periplasmic binding protein-like II"/>
    <property type="match status" value="1"/>
</dbReference>
<comment type="caution">
    <text evidence="5">The sequence shown here is derived from an EMBL/GenBank/DDBJ whole genome shotgun (WGS) entry which is preliminary data.</text>
</comment>
<evidence type="ECO:0000313" key="6">
    <source>
        <dbReference type="Proteomes" id="UP001595453"/>
    </source>
</evidence>
<evidence type="ECO:0000313" key="5">
    <source>
        <dbReference type="EMBL" id="MFC3032834.1"/>
    </source>
</evidence>
<dbReference type="Proteomes" id="UP001595453">
    <property type="component" value="Unassembled WGS sequence"/>
</dbReference>
<dbReference type="PIRSF" id="PIRSF004846">
    <property type="entry name" value="ModA"/>
    <property type="match status" value="1"/>
</dbReference>
<dbReference type="EMBL" id="JBHRSD010000015">
    <property type="protein sequence ID" value="MFC3032834.1"/>
    <property type="molecule type" value="Genomic_DNA"/>
</dbReference>
<evidence type="ECO:0000256" key="1">
    <source>
        <dbReference type="ARBA" id="ARBA00009175"/>
    </source>
</evidence>
<evidence type="ECO:0000256" key="4">
    <source>
        <dbReference type="SAM" id="SignalP"/>
    </source>
</evidence>
<evidence type="ECO:0000256" key="2">
    <source>
        <dbReference type="ARBA" id="ARBA00022723"/>
    </source>
</evidence>
<dbReference type="RefSeq" id="WP_377123823.1">
    <property type="nucleotide sequence ID" value="NZ_JBHRSD010000015.1"/>
</dbReference>
<name>A0ABV7CJK9_9GAMM</name>
<proteinExistence type="inferred from homology"/>
<dbReference type="InterPro" id="IPR005950">
    <property type="entry name" value="ModA"/>
</dbReference>
<feature type="signal peptide" evidence="4">
    <location>
        <begin position="1"/>
        <end position="26"/>
    </location>
</feature>
<gene>
    <name evidence="5" type="primary">modA</name>
    <name evidence="5" type="ORF">ACFOEE_09915</name>
</gene>
<reference evidence="6" key="1">
    <citation type="journal article" date="2019" name="Int. J. Syst. Evol. Microbiol.">
        <title>The Global Catalogue of Microorganisms (GCM) 10K type strain sequencing project: providing services to taxonomists for standard genome sequencing and annotation.</title>
        <authorList>
            <consortium name="The Broad Institute Genomics Platform"/>
            <consortium name="The Broad Institute Genome Sequencing Center for Infectious Disease"/>
            <person name="Wu L."/>
            <person name="Ma J."/>
        </authorList>
    </citation>
    <scope>NUCLEOTIDE SEQUENCE [LARGE SCALE GENOMIC DNA]</scope>
    <source>
        <strain evidence="6">KCTC 42730</strain>
    </source>
</reference>
<dbReference type="Gene3D" id="3.40.190.10">
    <property type="entry name" value="Periplasmic binding protein-like II"/>
    <property type="match status" value="2"/>
</dbReference>